<dbReference type="InterPro" id="IPR009057">
    <property type="entry name" value="Homeodomain-like_sf"/>
</dbReference>
<dbReference type="GO" id="GO:0000976">
    <property type="term" value="F:transcription cis-regulatory region binding"/>
    <property type="evidence" value="ECO:0007669"/>
    <property type="project" value="TreeGrafter"/>
</dbReference>
<reference evidence="8 10" key="2">
    <citation type="submission" date="2021-03" db="EMBL/GenBank/DDBJ databases">
        <title>Genomic Encyclopedia of Type Strains, Phase IV (KMG-IV): sequencing the most valuable type-strain genomes for metagenomic binning, comparative biology and taxonomic classification.</title>
        <authorList>
            <person name="Goeker M."/>
        </authorList>
    </citation>
    <scope>NUCLEOTIDE SEQUENCE [LARGE SCALE GENOMIC DNA]</scope>
    <source>
        <strain evidence="8 10">DSM 40499</strain>
    </source>
</reference>
<dbReference type="STRING" id="68214.AVL59_29280"/>
<sequence length="229" mass="24882">MTAEKPGARRGPGERVGLSRQRILDAALDLIDRRGLKALTMRSLGEQLGVEAMTLYHYVPNKDALLDGLIEQVFRAAAPAMDESADWRKALREYAKALREGLLRHPAVLPLAASRPAVTQATLDDIEACLRMLTDNGFPLGRALHALNAVTVFTIGHAVMEAQLAVDAHEAGGTDWLAQLATERYPLITKAARDRAGVDDEERFALAVDAMLLGFDELRKAAQPPGPDL</sequence>
<keyword evidence="3 5" id="KW-0238">DNA-binding</keyword>
<evidence type="ECO:0000256" key="3">
    <source>
        <dbReference type="ARBA" id="ARBA00023125"/>
    </source>
</evidence>
<dbReference type="Proteomes" id="UP001519309">
    <property type="component" value="Unassembled WGS sequence"/>
</dbReference>
<dbReference type="Pfam" id="PF00440">
    <property type="entry name" value="TetR_N"/>
    <property type="match status" value="1"/>
</dbReference>
<evidence type="ECO:0000256" key="1">
    <source>
        <dbReference type="ARBA" id="ARBA00022491"/>
    </source>
</evidence>
<evidence type="ECO:0000313" key="7">
    <source>
        <dbReference type="EMBL" id="ANP53090.1"/>
    </source>
</evidence>
<feature type="DNA-binding region" description="H-T-H motif" evidence="5">
    <location>
        <begin position="40"/>
        <end position="59"/>
    </location>
</feature>
<evidence type="ECO:0000259" key="6">
    <source>
        <dbReference type="PROSITE" id="PS50977"/>
    </source>
</evidence>
<gene>
    <name evidence="7" type="ORF">AVL59_29280</name>
    <name evidence="8" type="ORF">J2Z21_000702</name>
</gene>
<keyword evidence="4" id="KW-0804">Transcription</keyword>
<dbReference type="InterPro" id="IPR050109">
    <property type="entry name" value="HTH-type_TetR-like_transc_reg"/>
</dbReference>
<dbReference type="PRINTS" id="PR00455">
    <property type="entry name" value="HTHTETR"/>
</dbReference>
<dbReference type="InterPro" id="IPR001647">
    <property type="entry name" value="HTH_TetR"/>
</dbReference>
<name>A0A1B1B2Q6_9ACTN</name>
<dbReference type="EMBL" id="JAGGLP010000001">
    <property type="protein sequence ID" value="MBP2047780.1"/>
    <property type="molecule type" value="Genomic_DNA"/>
</dbReference>
<dbReference type="InterPro" id="IPR003012">
    <property type="entry name" value="Tet_transcr_reg_TetR"/>
</dbReference>
<dbReference type="PANTHER" id="PTHR30055">
    <property type="entry name" value="HTH-TYPE TRANSCRIPTIONAL REGULATOR RUTR"/>
    <property type="match status" value="1"/>
</dbReference>
<keyword evidence="10" id="KW-1185">Reference proteome</keyword>
<dbReference type="GO" id="GO:0003700">
    <property type="term" value="F:DNA-binding transcription factor activity"/>
    <property type="evidence" value="ECO:0007669"/>
    <property type="project" value="TreeGrafter"/>
</dbReference>
<accession>A0A1B1B2Q6</accession>
<organism evidence="7 9">
    <name type="scientific">Streptomyces griseochromogenes</name>
    <dbReference type="NCBI Taxonomy" id="68214"/>
    <lineage>
        <taxon>Bacteria</taxon>
        <taxon>Bacillati</taxon>
        <taxon>Actinomycetota</taxon>
        <taxon>Actinomycetes</taxon>
        <taxon>Kitasatosporales</taxon>
        <taxon>Streptomycetaceae</taxon>
        <taxon>Streptomyces</taxon>
    </lineage>
</organism>
<dbReference type="KEGG" id="sgs:AVL59_29280"/>
<keyword evidence="2" id="KW-0805">Transcription regulation</keyword>
<reference evidence="7 9" key="1">
    <citation type="submission" date="2016-06" db="EMBL/GenBank/DDBJ databases">
        <title>Complete genome sequence of Streptomyces griseochromogenes ATCC 14511, the Blasticidin S producer.</title>
        <authorList>
            <person name="Wu L."/>
        </authorList>
    </citation>
    <scope>NUCLEOTIDE SEQUENCE [LARGE SCALE GENOMIC DNA]</scope>
    <source>
        <strain evidence="7 9">ATCC 14511</strain>
    </source>
</reference>
<dbReference type="SUPFAM" id="SSF46689">
    <property type="entry name" value="Homeodomain-like"/>
    <property type="match status" value="1"/>
</dbReference>
<dbReference type="GO" id="GO:0046677">
    <property type="term" value="P:response to antibiotic"/>
    <property type="evidence" value="ECO:0007669"/>
    <property type="project" value="InterPro"/>
</dbReference>
<dbReference type="InterPro" id="IPR036271">
    <property type="entry name" value="Tet_transcr_reg_TetR-rel_C_sf"/>
</dbReference>
<dbReference type="PRINTS" id="PR00400">
    <property type="entry name" value="TETREPRESSOR"/>
</dbReference>
<dbReference type="SUPFAM" id="SSF48498">
    <property type="entry name" value="Tetracyclin repressor-like, C-terminal domain"/>
    <property type="match status" value="1"/>
</dbReference>
<feature type="domain" description="HTH tetR-type" evidence="6">
    <location>
        <begin position="17"/>
        <end position="77"/>
    </location>
</feature>
<proteinExistence type="predicted"/>
<dbReference type="PANTHER" id="PTHR30055:SF151">
    <property type="entry name" value="TRANSCRIPTIONAL REGULATORY PROTEIN"/>
    <property type="match status" value="1"/>
</dbReference>
<dbReference type="OrthoDB" id="329481at2"/>
<dbReference type="EMBL" id="CP016279">
    <property type="protein sequence ID" value="ANP53090.1"/>
    <property type="molecule type" value="Genomic_DNA"/>
</dbReference>
<dbReference type="PROSITE" id="PS50977">
    <property type="entry name" value="HTH_TETR_2"/>
    <property type="match status" value="1"/>
</dbReference>
<evidence type="ECO:0000313" key="10">
    <source>
        <dbReference type="Proteomes" id="UP001519309"/>
    </source>
</evidence>
<dbReference type="InterPro" id="IPR004111">
    <property type="entry name" value="Repressor_TetR_C"/>
</dbReference>
<dbReference type="Proteomes" id="UP000092659">
    <property type="component" value="Chromosome"/>
</dbReference>
<dbReference type="Pfam" id="PF02909">
    <property type="entry name" value="TetR_C_1"/>
    <property type="match status" value="1"/>
</dbReference>
<keyword evidence="1" id="KW-0678">Repressor</keyword>
<dbReference type="AlphaFoldDB" id="A0A1B1B2Q6"/>
<evidence type="ECO:0000313" key="9">
    <source>
        <dbReference type="Proteomes" id="UP000092659"/>
    </source>
</evidence>
<evidence type="ECO:0000256" key="4">
    <source>
        <dbReference type="ARBA" id="ARBA00023163"/>
    </source>
</evidence>
<protein>
    <submittedName>
        <fullName evidence="8">AcrR family transcriptional regulator</fullName>
    </submittedName>
    <submittedName>
        <fullName evidence="7">Tetracycline repressor protein class H</fullName>
    </submittedName>
</protein>
<dbReference type="Gene3D" id="1.10.10.60">
    <property type="entry name" value="Homeodomain-like"/>
    <property type="match status" value="1"/>
</dbReference>
<dbReference type="RefSeq" id="WP_067310309.1">
    <property type="nucleotide sequence ID" value="NZ_CP016279.1"/>
</dbReference>
<evidence type="ECO:0000313" key="8">
    <source>
        <dbReference type="EMBL" id="MBP2047780.1"/>
    </source>
</evidence>
<evidence type="ECO:0000256" key="5">
    <source>
        <dbReference type="PROSITE-ProRule" id="PRU00335"/>
    </source>
</evidence>
<evidence type="ECO:0000256" key="2">
    <source>
        <dbReference type="ARBA" id="ARBA00023015"/>
    </source>
</evidence>
<dbReference type="GO" id="GO:0045892">
    <property type="term" value="P:negative regulation of DNA-templated transcription"/>
    <property type="evidence" value="ECO:0007669"/>
    <property type="project" value="InterPro"/>
</dbReference>
<dbReference type="Gene3D" id="1.10.357.10">
    <property type="entry name" value="Tetracycline Repressor, domain 2"/>
    <property type="match status" value="1"/>
</dbReference>